<reference evidence="1" key="1">
    <citation type="submission" date="2022-04" db="EMBL/GenBank/DDBJ databases">
        <title>Jade perch genome.</title>
        <authorList>
            <person name="Chao B."/>
        </authorList>
    </citation>
    <scope>NUCLEOTIDE SEQUENCE</scope>
    <source>
        <strain evidence="1">CB-2022</strain>
    </source>
</reference>
<accession>A0ACB8WRK8</accession>
<evidence type="ECO:0000313" key="1">
    <source>
        <dbReference type="EMBL" id="KAI3370457.1"/>
    </source>
</evidence>
<dbReference type="EMBL" id="CM041537">
    <property type="protein sequence ID" value="KAI3370457.1"/>
    <property type="molecule type" value="Genomic_DNA"/>
</dbReference>
<gene>
    <name evidence="1" type="ORF">L3Q82_025220</name>
</gene>
<proteinExistence type="predicted"/>
<comment type="caution">
    <text evidence="1">The sequence shown here is derived from an EMBL/GenBank/DDBJ whole genome shotgun (WGS) entry which is preliminary data.</text>
</comment>
<protein>
    <submittedName>
        <fullName evidence="1">Uncharacterized protein</fullName>
    </submittedName>
</protein>
<name>A0ACB8WRK8_9TELE</name>
<evidence type="ECO:0000313" key="2">
    <source>
        <dbReference type="Proteomes" id="UP000831701"/>
    </source>
</evidence>
<sequence>MMQAAGRNEFPPQGGWAPSLRDRRNYVSQLAWESLGIPPEELEEVSGVREVWSSLLRLLPLCDPVPDQADENGWLDGLRPTPPYFRTAETPMTPEPDHSIYPDLSRVPPCYHDLCEVFTRPKPLPCRIDYSALNDITVKNRHPLPLISSAFEQLQQAKIFIKLDLQNTYHLVRIREGDAWKTGFNTPTRHYEYLVMLPLPRLH</sequence>
<dbReference type="Proteomes" id="UP000831701">
    <property type="component" value="Chromosome 7"/>
</dbReference>
<organism evidence="1 2">
    <name type="scientific">Scortum barcoo</name>
    <name type="common">barcoo grunter</name>
    <dbReference type="NCBI Taxonomy" id="214431"/>
    <lineage>
        <taxon>Eukaryota</taxon>
        <taxon>Metazoa</taxon>
        <taxon>Chordata</taxon>
        <taxon>Craniata</taxon>
        <taxon>Vertebrata</taxon>
        <taxon>Euteleostomi</taxon>
        <taxon>Actinopterygii</taxon>
        <taxon>Neopterygii</taxon>
        <taxon>Teleostei</taxon>
        <taxon>Neoteleostei</taxon>
        <taxon>Acanthomorphata</taxon>
        <taxon>Eupercaria</taxon>
        <taxon>Centrarchiformes</taxon>
        <taxon>Terapontoidei</taxon>
        <taxon>Terapontidae</taxon>
        <taxon>Scortum</taxon>
    </lineage>
</organism>
<keyword evidence="2" id="KW-1185">Reference proteome</keyword>